<evidence type="ECO:0000313" key="1">
    <source>
        <dbReference type="EMBL" id="JAD71234.1"/>
    </source>
</evidence>
<dbReference type="EMBL" id="GBRH01226661">
    <property type="protein sequence ID" value="JAD71234.1"/>
    <property type="molecule type" value="Transcribed_RNA"/>
</dbReference>
<sequence length="25" mass="3124">MKWKAIDLPFEPCNLVREYDDLYTY</sequence>
<reference evidence="1" key="2">
    <citation type="journal article" date="2015" name="Data Brief">
        <title>Shoot transcriptome of the giant reed, Arundo donax.</title>
        <authorList>
            <person name="Barrero R.A."/>
            <person name="Guerrero F.D."/>
            <person name="Moolhuijzen P."/>
            <person name="Goolsby J.A."/>
            <person name="Tidwell J."/>
            <person name="Bellgard S.E."/>
            <person name="Bellgard M.I."/>
        </authorList>
    </citation>
    <scope>NUCLEOTIDE SEQUENCE</scope>
    <source>
        <tissue evidence="1">Shoot tissue taken approximately 20 cm above the soil surface</tissue>
    </source>
</reference>
<reference evidence="1" key="1">
    <citation type="submission" date="2014-09" db="EMBL/GenBank/DDBJ databases">
        <authorList>
            <person name="Magalhaes I.L.F."/>
            <person name="Oliveira U."/>
            <person name="Santos F.R."/>
            <person name="Vidigal T.H.D.A."/>
            <person name="Brescovit A.D."/>
            <person name="Santos A.J."/>
        </authorList>
    </citation>
    <scope>NUCLEOTIDE SEQUENCE</scope>
    <source>
        <tissue evidence="1">Shoot tissue taken approximately 20 cm above the soil surface</tissue>
    </source>
</reference>
<dbReference type="AlphaFoldDB" id="A0A0A9C4M5"/>
<name>A0A0A9C4M5_ARUDO</name>
<proteinExistence type="predicted"/>
<organism evidence="1">
    <name type="scientific">Arundo donax</name>
    <name type="common">Giant reed</name>
    <name type="synonym">Donax arundinaceus</name>
    <dbReference type="NCBI Taxonomy" id="35708"/>
    <lineage>
        <taxon>Eukaryota</taxon>
        <taxon>Viridiplantae</taxon>
        <taxon>Streptophyta</taxon>
        <taxon>Embryophyta</taxon>
        <taxon>Tracheophyta</taxon>
        <taxon>Spermatophyta</taxon>
        <taxon>Magnoliopsida</taxon>
        <taxon>Liliopsida</taxon>
        <taxon>Poales</taxon>
        <taxon>Poaceae</taxon>
        <taxon>PACMAD clade</taxon>
        <taxon>Arundinoideae</taxon>
        <taxon>Arundineae</taxon>
        <taxon>Arundo</taxon>
    </lineage>
</organism>
<protein>
    <submittedName>
        <fullName evidence="1">Uncharacterized protein</fullName>
    </submittedName>
</protein>
<accession>A0A0A9C4M5</accession>